<protein>
    <submittedName>
        <fullName evidence="3">MerR family transcriptional regulator</fullName>
    </submittedName>
</protein>
<dbReference type="PANTHER" id="PTHR30204">
    <property type="entry name" value="REDOX-CYCLING DRUG-SENSING TRANSCRIPTIONAL ACTIVATOR SOXR"/>
    <property type="match status" value="1"/>
</dbReference>
<dbReference type="Proteomes" id="UP000235649">
    <property type="component" value="Unassembled WGS sequence"/>
</dbReference>
<accession>A0A2N7AX23</accession>
<proteinExistence type="predicted"/>
<dbReference type="CDD" id="cd01109">
    <property type="entry name" value="HTH_YyaN"/>
    <property type="match status" value="1"/>
</dbReference>
<dbReference type="GO" id="GO:0003677">
    <property type="term" value="F:DNA binding"/>
    <property type="evidence" value="ECO:0007669"/>
    <property type="project" value="UniProtKB-KW"/>
</dbReference>
<keyword evidence="4" id="KW-1185">Reference proteome</keyword>
<dbReference type="AlphaFoldDB" id="A0A2N7AX23"/>
<dbReference type="Gene3D" id="1.10.1660.10">
    <property type="match status" value="1"/>
</dbReference>
<evidence type="ECO:0000313" key="3">
    <source>
        <dbReference type="EMBL" id="PMD73386.1"/>
    </source>
</evidence>
<dbReference type="SUPFAM" id="SSF46955">
    <property type="entry name" value="Putative DNA-binding domain"/>
    <property type="match status" value="1"/>
</dbReference>
<gene>
    <name evidence="3" type="ORF">CBP76_01010</name>
</gene>
<dbReference type="OrthoDB" id="9811174at2"/>
<name>A0A2N7AX23_9LACO</name>
<dbReference type="SMART" id="SM00422">
    <property type="entry name" value="HTH_MERR"/>
    <property type="match status" value="1"/>
</dbReference>
<dbReference type="RefSeq" id="WP_102195072.1">
    <property type="nucleotide sequence ID" value="NZ_NIPR01000003.1"/>
</dbReference>
<dbReference type="Pfam" id="PF13411">
    <property type="entry name" value="MerR_1"/>
    <property type="match status" value="1"/>
</dbReference>
<dbReference type="InterPro" id="IPR000551">
    <property type="entry name" value="MerR-type_HTH_dom"/>
</dbReference>
<dbReference type="InterPro" id="IPR047057">
    <property type="entry name" value="MerR_fam"/>
</dbReference>
<feature type="domain" description="HTH merR-type" evidence="2">
    <location>
        <begin position="4"/>
        <end position="73"/>
    </location>
</feature>
<keyword evidence="1" id="KW-0238">DNA-binding</keyword>
<evidence type="ECO:0000313" key="4">
    <source>
        <dbReference type="Proteomes" id="UP000235649"/>
    </source>
</evidence>
<dbReference type="PROSITE" id="PS50937">
    <property type="entry name" value="HTH_MERR_2"/>
    <property type="match status" value="1"/>
</dbReference>
<dbReference type="GO" id="GO:0003700">
    <property type="term" value="F:DNA-binding transcription factor activity"/>
    <property type="evidence" value="ECO:0007669"/>
    <property type="project" value="InterPro"/>
</dbReference>
<dbReference type="EMBL" id="NIPR01000003">
    <property type="protein sequence ID" value="PMD73386.1"/>
    <property type="molecule type" value="Genomic_DNA"/>
</dbReference>
<evidence type="ECO:0000259" key="2">
    <source>
        <dbReference type="PROSITE" id="PS50937"/>
    </source>
</evidence>
<evidence type="ECO:0000256" key="1">
    <source>
        <dbReference type="ARBA" id="ARBA00023125"/>
    </source>
</evidence>
<organism evidence="3 4">
    <name type="scientific">Companilactobacillus nuruki</name>
    <dbReference type="NCBI Taxonomy" id="1993540"/>
    <lineage>
        <taxon>Bacteria</taxon>
        <taxon>Bacillati</taxon>
        <taxon>Bacillota</taxon>
        <taxon>Bacilli</taxon>
        <taxon>Lactobacillales</taxon>
        <taxon>Lactobacillaceae</taxon>
        <taxon>Companilactobacillus</taxon>
    </lineage>
</organism>
<sequence>MEKLYSIKDVAEHFDLPISTIRYYDKKGLLPFVSKNQAGYRVFSKSDFGFIQTICCLKNTGMPIEKIRDYIQLCMQGTSTIKQRKYLLQEHKQNVLDQQRILNESLKEINTKLDRYSSDDAFNIISTQIKYVETEKRTLNLHDPFLTK</sequence>
<dbReference type="PANTHER" id="PTHR30204:SF82">
    <property type="entry name" value="TRANSCRIPTIONAL REGULATOR, MERR FAMILY"/>
    <property type="match status" value="1"/>
</dbReference>
<comment type="caution">
    <text evidence="3">The sequence shown here is derived from an EMBL/GenBank/DDBJ whole genome shotgun (WGS) entry which is preliminary data.</text>
</comment>
<dbReference type="InterPro" id="IPR009061">
    <property type="entry name" value="DNA-bd_dom_put_sf"/>
</dbReference>
<reference evidence="3 4" key="1">
    <citation type="submission" date="2017-05" db="EMBL/GenBank/DDBJ databases">
        <title>Lactobacillus nurukis nov., sp. nov., isolated from nuruk.</title>
        <authorList>
            <person name="Kim S.-J."/>
        </authorList>
    </citation>
    <scope>NUCLEOTIDE SEQUENCE [LARGE SCALE GENOMIC DNA]</scope>
    <source>
        <strain evidence="3 4">SYF10-1a</strain>
    </source>
</reference>